<keyword evidence="7" id="KW-0413">Isomerase</keyword>
<dbReference type="Proteomes" id="UP001302349">
    <property type="component" value="Chromosome"/>
</dbReference>
<keyword evidence="3 8" id="KW-0812">Transmembrane</keyword>
<evidence type="ECO:0000256" key="3">
    <source>
        <dbReference type="ARBA" id="ARBA00022692"/>
    </source>
</evidence>
<protein>
    <submittedName>
        <fullName evidence="10">Lycopene cyclase domain-containing protein</fullName>
    </submittedName>
</protein>
<feature type="domain" description="Lycopene cyclase" evidence="9">
    <location>
        <begin position="130"/>
        <end position="222"/>
    </location>
</feature>
<dbReference type="InterPro" id="IPR017825">
    <property type="entry name" value="Lycopene_cyclase_dom"/>
</dbReference>
<keyword evidence="4" id="KW-0125">Carotenoid biosynthesis</keyword>
<feature type="transmembrane region" description="Helical" evidence="8">
    <location>
        <begin position="29"/>
        <end position="47"/>
    </location>
</feature>
<reference evidence="10 11" key="1">
    <citation type="journal article" date="2023" name="Microbiol. Resour. Announc.">
        <title>Complete Genome Sequence of Imperialibacter roseus strain P4T.</title>
        <authorList>
            <person name="Tizabi D.R."/>
            <person name="Bachvaroff T."/>
            <person name="Hill R.T."/>
        </authorList>
    </citation>
    <scope>NUCLEOTIDE SEQUENCE [LARGE SCALE GENOMIC DNA]</scope>
    <source>
        <strain evidence="10 11">P4T</strain>
    </source>
</reference>
<name>A0ABZ0INT8_9BACT</name>
<organism evidence="10 11">
    <name type="scientific">Imperialibacter roseus</name>
    <dbReference type="NCBI Taxonomy" id="1324217"/>
    <lineage>
        <taxon>Bacteria</taxon>
        <taxon>Pseudomonadati</taxon>
        <taxon>Bacteroidota</taxon>
        <taxon>Cytophagia</taxon>
        <taxon>Cytophagales</taxon>
        <taxon>Flammeovirgaceae</taxon>
        <taxon>Imperialibacter</taxon>
    </lineage>
</organism>
<feature type="transmembrane region" description="Helical" evidence="8">
    <location>
        <begin position="78"/>
        <end position="97"/>
    </location>
</feature>
<gene>
    <name evidence="10" type="ORF">RT717_26910</name>
</gene>
<evidence type="ECO:0000256" key="7">
    <source>
        <dbReference type="ARBA" id="ARBA00023235"/>
    </source>
</evidence>
<proteinExistence type="predicted"/>
<feature type="transmembrane region" description="Helical" evidence="8">
    <location>
        <begin position="132"/>
        <end position="149"/>
    </location>
</feature>
<comment type="subcellular location">
    <subcellularLocation>
        <location evidence="1">Membrane</location>
        <topology evidence="1">Multi-pass membrane protein</topology>
    </subcellularLocation>
</comment>
<feature type="transmembrane region" description="Helical" evidence="8">
    <location>
        <begin position="109"/>
        <end position="126"/>
    </location>
</feature>
<feature type="transmembrane region" description="Helical" evidence="8">
    <location>
        <begin position="206"/>
        <end position="222"/>
    </location>
</feature>
<keyword evidence="5 8" id="KW-1133">Transmembrane helix</keyword>
<dbReference type="NCBIfam" id="TIGR03462">
    <property type="entry name" value="CarR_dom_SF"/>
    <property type="match status" value="2"/>
</dbReference>
<evidence type="ECO:0000256" key="5">
    <source>
        <dbReference type="ARBA" id="ARBA00022989"/>
    </source>
</evidence>
<dbReference type="Pfam" id="PF18916">
    <property type="entry name" value="Lycopene_cyc"/>
    <property type="match status" value="2"/>
</dbReference>
<dbReference type="EMBL" id="CP136051">
    <property type="protein sequence ID" value="WOK06707.1"/>
    <property type="molecule type" value="Genomic_DNA"/>
</dbReference>
<evidence type="ECO:0000313" key="11">
    <source>
        <dbReference type="Proteomes" id="UP001302349"/>
    </source>
</evidence>
<evidence type="ECO:0000256" key="8">
    <source>
        <dbReference type="SAM" id="Phobius"/>
    </source>
</evidence>
<sequence length="231" mass="26664">MSLYLWLHIATISFPLVRSFEPRIAYASRWKALFPGIILTAGFFIVWDVIFTKGGVWGFNADYLTGLFLFHLPIEEWLFFFTVPFASIFIYDCVIYFDKGNRLNVKLSWLATLLGCLLIILAALNIHRDYTFYSFLFAGLLLLAQGLLLKPAYLGHFFVAYLFHLIPFLLVNGILTGGVTEAPIVWYNNAENIGIRIWTIPVEDTVYALLLLLMNITYYEFFKSRFGLKHN</sequence>
<evidence type="ECO:0000256" key="6">
    <source>
        <dbReference type="ARBA" id="ARBA00023136"/>
    </source>
</evidence>
<evidence type="ECO:0000256" key="4">
    <source>
        <dbReference type="ARBA" id="ARBA00022746"/>
    </source>
</evidence>
<accession>A0ABZ0INT8</accession>
<feature type="transmembrane region" description="Helical" evidence="8">
    <location>
        <begin position="161"/>
        <end position="186"/>
    </location>
</feature>
<keyword evidence="11" id="KW-1185">Reference proteome</keyword>
<evidence type="ECO:0000259" key="9">
    <source>
        <dbReference type="Pfam" id="PF18916"/>
    </source>
</evidence>
<evidence type="ECO:0000256" key="2">
    <source>
        <dbReference type="ARBA" id="ARBA00004829"/>
    </source>
</evidence>
<dbReference type="RefSeq" id="WP_317489413.1">
    <property type="nucleotide sequence ID" value="NZ_CP136051.1"/>
</dbReference>
<keyword evidence="6 8" id="KW-0472">Membrane</keyword>
<comment type="pathway">
    <text evidence="2">Carotenoid biosynthesis.</text>
</comment>
<evidence type="ECO:0000256" key="1">
    <source>
        <dbReference type="ARBA" id="ARBA00004141"/>
    </source>
</evidence>
<feature type="domain" description="Lycopene cyclase" evidence="9">
    <location>
        <begin position="3"/>
        <end position="93"/>
    </location>
</feature>
<evidence type="ECO:0000313" key="10">
    <source>
        <dbReference type="EMBL" id="WOK06707.1"/>
    </source>
</evidence>